<dbReference type="Proteomes" id="UP000811619">
    <property type="component" value="Unassembled WGS sequence"/>
</dbReference>
<dbReference type="GO" id="GO:0016491">
    <property type="term" value="F:oxidoreductase activity"/>
    <property type="evidence" value="ECO:0007669"/>
    <property type="project" value="UniProtKB-KW"/>
</dbReference>
<dbReference type="PANTHER" id="PTHR47706:SF9">
    <property type="entry name" value="NMRA-LIKE DOMAIN-CONTAINING PROTEIN-RELATED"/>
    <property type="match status" value="1"/>
</dbReference>
<keyword evidence="4" id="KW-1185">Reference proteome</keyword>
<sequence>MAVPVQNVCLVGADGTLGTAILAALISSPLTVSILRRTSSTSPPPPPGVTTLSFSPSQLDVLAALERATRTSWTARRVDSAAFLEEQSARLADGHNDAVHEIVFVLGTVDADWTRREDFAMDLLGLEDEHLDAVVARVVREHAETFG</sequence>
<name>A0A8K0NHM1_9HYPO</name>
<dbReference type="EMBL" id="SRPY01000464">
    <property type="protein sequence ID" value="KAG5923102.1"/>
    <property type="molecule type" value="Genomic_DNA"/>
</dbReference>
<reference evidence="3" key="1">
    <citation type="journal article" date="2020" name="bioRxiv">
        <title>Whole genome comparisons of ergot fungi reveals the divergence and evolution of species within the genus Claviceps are the result of varying mechanisms driving genome evolution and host range expansion.</title>
        <authorList>
            <person name="Wyka S.A."/>
            <person name="Mondo S.J."/>
            <person name="Liu M."/>
            <person name="Dettman J."/>
            <person name="Nalam V."/>
            <person name="Broders K.D."/>
        </authorList>
    </citation>
    <scope>NUCLEOTIDE SEQUENCE</scope>
    <source>
        <strain evidence="3">CCC 489</strain>
    </source>
</reference>
<organism evidence="3 4">
    <name type="scientific">Claviceps africana</name>
    <dbReference type="NCBI Taxonomy" id="83212"/>
    <lineage>
        <taxon>Eukaryota</taxon>
        <taxon>Fungi</taxon>
        <taxon>Dikarya</taxon>
        <taxon>Ascomycota</taxon>
        <taxon>Pezizomycotina</taxon>
        <taxon>Sordariomycetes</taxon>
        <taxon>Hypocreomycetidae</taxon>
        <taxon>Hypocreales</taxon>
        <taxon>Clavicipitaceae</taxon>
        <taxon>Claviceps</taxon>
    </lineage>
</organism>
<comment type="caution">
    <text evidence="3">The sequence shown here is derived from an EMBL/GenBank/DDBJ whole genome shotgun (WGS) entry which is preliminary data.</text>
</comment>
<dbReference type="PANTHER" id="PTHR47706">
    <property type="entry name" value="NMRA-LIKE FAMILY PROTEIN"/>
    <property type="match status" value="1"/>
</dbReference>
<protein>
    <recommendedName>
        <fullName evidence="5">NmrA-like domain-containing protein</fullName>
    </recommendedName>
</protein>
<dbReference type="OrthoDB" id="9984533at2759"/>
<accession>A0A8K0NHM1</accession>
<evidence type="ECO:0000256" key="1">
    <source>
        <dbReference type="ARBA" id="ARBA00022857"/>
    </source>
</evidence>
<dbReference type="InterPro" id="IPR036291">
    <property type="entry name" value="NAD(P)-bd_dom_sf"/>
</dbReference>
<dbReference type="InterPro" id="IPR051609">
    <property type="entry name" value="NmrA/Isoflavone_reductase-like"/>
</dbReference>
<gene>
    <name evidence="3" type="ORF">E4U42_005049</name>
</gene>
<evidence type="ECO:0000256" key="2">
    <source>
        <dbReference type="ARBA" id="ARBA00023002"/>
    </source>
</evidence>
<dbReference type="AlphaFoldDB" id="A0A8K0NHM1"/>
<keyword evidence="1" id="KW-0521">NADP</keyword>
<evidence type="ECO:0000313" key="3">
    <source>
        <dbReference type="EMBL" id="KAG5923102.1"/>
    </source>
</evidence>
<evidence type="ECO:0008006" key="5">
    <source>
        <dbReference type="Google" id="ProtNLM"/>
    </source>
</evidence>
<keyword evidence="2" id="KW-0560">Oxidoreductase</keyword>
<dbReference type="SUPFAM" id="SSF51735">
    <property type="entry name" value="NAD(P)-binding Rossmann-fold domains"/>
    <property type="match status" value="1"/>
</dbReference>
<evidence type="ECO:0000313" key="4">
    <source>
        <dbReference type="Proteomes" id="UP000811619"/>
    </source>
</evidence>
<proteinExistence type="predicted"/>